<evidence type="ECO:0000313" key="2">
    <source>
        <dbReference type="Proteomes" id="UP000308600"/>
    </source>
</evidence>
<keyword evidence="1" id="KW-0456">Lyase</keyword>
<reference evidence="1 2" key="1">
    <citation type="journal article" date="2019" name="Nat. Ecol. Evol.">
        <title>Megaphylogeny resolves global patterns of mushroom evolution.</title>
        <authorList>
            <person name="Varga T."/>
            <person name="Krizsan K."/>
            <person name="Foldi C."/>
            <person name="Dima B."/>
            <person name="Sanchez-Garcia M."/>
            <person name="Sanchez-Ramirez S."/>
            <person name="Szollosi G.J."/>
            <person name="Szarkandi J.G."/>
            <person name="Papp V."/>
            <person name="Albert L."/>
            <person name="Andreopoulos W."/>
            <person name="Angelini C."/>
            <person name="Antonin V."/>
            <person name="Barry K.W."/>
            <person name="Bougher N.L."/>
            <person name="Buchanan P."/>
            <person name="Buyck B."/>
            <person name="Bense V."/>
            <person name="Catcheside P."/>
            <person name="Chovatia M."/>
            <person name="Cooper J."/>
            <person name="Damon W."/>
            <person name="Desjardin D."/>
            <person name="Finy P."/>
            <person name="Geml J."/>
            <person name="Haridas S."/>
            <person name="Hughes K."/>
            <person name="Justo A."/>
            <person name="Karasinski D."/>
            <person name="Kautmanova I."/>
            <person name="Kiss B."/>
            <person name="Kocsube S."/>
            <person name="Kotiranta H."/>
            <person name="LaButti K.M."/>
            <person name="Lechner B.E."/>
            <person name="Liimatainen K."/>
            <person name="Lipzen A."/>
            <person name="Lukacs Z."/>
            <person name="Mihaltcheva S."/>
            <person name="Morgado L.N."/>
            <person name="Niskanen T."/>
            <person name="Noordeloos M.E."/>
            <person name="Ohm R.A."/>
            <person name="Ortiz-Santana B."/>
            <person name="Ovrebo C."/>
            <person name="Racz N."/>
            <person name="Riley R."/>
            <person name="Savchenko A."/>
            <person name="Shiryaev A."/>
            <person name="Soop K."/>
            <person name="Spirin V."/>
            <person name="Szebenyi C."/>
            <person name="Tomsovsky M."/>
            <person name="Tulloss R.E."/>
            <person name="Uehling J."/>
            <person name="Grigoriev I.V."/>
            <person name="Vagvolgyi C."/>
            <person name="Papp T."/>
            <person name="Martin F.M."/>
            <person name="Miettinen O."/>
            <person name="Hibbett D.S."/>
            <person name="Nagy L.G."/>
        </authorList>
    </citation>
    <scope>NUCLEOTIDE SEQUENCE [LARGE SCALE GENOMIC DNA]</scope>
    <source>
        <strain evidence="1 2">NL-1719</strain>
    </source>
</reference>
<accession>A0ACD3AJ10</accession>
<dbReference type="Proteomes" id="UP000308600">
    <property type="component" value="Unassembled WGS sequence"/>
</dbReference>
<sequence length="450" mass="49026">MSPLNVPFARSQFPSLSTTTTTKPYIFADNAGGSQVPNTVISRITDYFSNTNVQLGADYSVSQVTTKRVLQEAPQHAKVLIGASHPDEIVFGASTTISLENLARGLEVGGTINAGDEFIVTGEHEANVGPWKKLAARKGLTVKYWHVTPTPTPSGRPNPYSVSHKIQDLLPLITAKTRLVAFSACSNLLGTIVPVKEVVKAIREKAKEVGAPKVEVCVDCVAFAPHRKVKAVEWDVDYCVFSFYKVYGPHTAALYVRSTALQSSVGSLAHHFLDVPDEPYKLQPGGPGYELVYGSTGIVPYLLSLENPNSAHENAGKTEEDRIDAVFDAIADHEQELLKVLLGYLTADKQYARGVRIVGEEGVGTTKERVPTVSFVVVGDKPLKSRTIVDVFDRAGGVGIRWGHFYAYTLVDELRPKLDVNDGVVRISLVHYNTTEEVDRIIEILKGVLA</sequence>
<proteinExistence type="predicted"/>
<keyword evidence="2" id="KW-1185">Reference proteome</keyword>
<name>A0ACD3AJ10_9AGAR</name>
<protein>
    <submittedName>
        <fullName evidence="1">Selenocysteine lyase</fullName>
    </submittedName>
</protein>
<dbReference type="EMBL" id="ML208444">
    <property type="protein sequence ID" value="TFK65209.1"/>
    <property type="molecule type" value="Genomic_DNA"/>
</dbReference>
<gene>
    <name evidence="1" type="ORF">BDN72DRAFT_962667</name>
</gene>
<evidence type="ECO:0000313" key="1">
    <source>
        <dbReference type="EMBL" id="TFK65209.1"/>
    </source>
</evidence>
<organism evidence="1 2">
    <name type="scientific">Pluteus cervinus</name>
    <dbReference type="NCBI Taxonomy" id="181527"/>
    <lineage>
        <taxon>Eukaryota</taxon>
        <taxon>Fungi</taxon>
        <taxon>Dikarya</taxon>
        <taxon>Basidiomycota</taxon>
        <taxon>Agaricomycotina</taxon>
        <taxon>Agaricomycetes</taxon>
        <taxon>Agaricomycetidae</taxon>
        <taxon>Agaricales</taxon>
        <taxon>Pluteineae</taxon>
        <taxon>Pluteaceae</taxon>
        <taxon>Pluteus</taxon>
    </lineage>
</organism>